<keyword evidence="4" id="KW-1185">Reference proteome</keyword>
<dbReference type="InterPro" id="IPR058285">
    <property type="entry name" value="DUF7979"/>
</dbReference>
<feature type="transmembrane region" description="Helical" evidence="1">
    <location>
        <begin position="12"/>
        <end position="31"/>
    </location>
</feature>
<keyword evidence="1" id="KW-0472">Membrane</keyword>
<keyword evidence="1" id="KW-0812">Transmembrane</keyword>
<dbReference type="Proteomes" id="UP001595925">
    <property type="component" value="Unassembled WGS sequence"/>
</dbReference>
<evidence type="ECO:0000313" key="3">
    <source>
        <dbReference type="EMBL" id="MFC4987317.1"/>
    </source>
</evidence>
<organism evidence="3 4">
    <name type="scientific">Saliphagus infecundisoli</name>
    <dbReference type="NCBI Taxonomy" id="1849069"/>
    <lineage>
        <taxon>Archaea</taxon>
        <taxon>Methanobacteriati</taxon>
        <taxon>Methanobacteriota</taxon>
        <taxon>Stenosarchaea group</taxon>
        <taxon>Halobacteria</taxon>
        <taxon>Halobacteriales</taxon>
        <taxon>Natrialbaceae</taxon>
        <taxon>Saliphagus</taxon>
    </lineage>
</organism>
<dbReference type="RefSeq" id="WP_224830010.1">
    <property type="nucleotide sequence ID" value="NZ_JAIVEF010000034.1"/>
</dbReference>
<evidence type="ECO:0000259" key="2">
    <source>
        <dbReference type="Pfam" id="PF25934"/>
    </source>
</evidence>
<keyword evidence="1" id="KW-1133">Transmembrane helix</keyword>
<sequence length="146" mass="15797">MDLRSWLRPAVYVSAIGLFVLGLAITGSAAYGEAQSTPYMVQMDQVESSTTDSPVPYADLSSAEKSVFDRLNTGQAAPVEGTTLTTFANNAVRYQGDIYTFQMVHDPTTLTPLVIGFGIAIAVASGALFFLTQFIERRRMLSTEIS</sequence>
<accession>A0ABD5QCP3</accession>
<proteinExistence type="predicted"/>
<gene>
    <name evidence="3" type="ORF">ACFPFO_05960</name>
</gene>
<feature type="transmembrane region" description="Helical" evidence="1">
    <location>
        <begin position="110"/>
        <end position="131"/>
    </location>
</feature>
<name>A0ABD5QCP3_9EURY</name>
<evidence type="ECO:0000256" key="1">
    <source>
        <dbReference type="SAM" id="Phobius"/>
    </source>
</evidence>
<evidence type="ECO:0000313" key="4">
    <source>
        <dbReference type="Proteomes" id="UP001595925"/>
    </source>
</evidence>
<feature type="domain" description="DUF7979" evidence="2">
    <location>
        <begin position="41"/>
        <end position="101"/>
    </location>
</feature>
<dbReference type="Pfam" id="PF25934">
    <property type="entry name" value="DUF7979"/>
    <property type="match status" value="1"/>
</dbReference>
<protein>
    <recommendedName>
        <fullName evidence="2">DUF7979 domain-containing protein</fullName>
    </recommendedName>
</protein>
<comment type="caution">
    <text evidence="3">The sequence shown here is derived from an EMBL/GenBank/DDBJ whole genome shotgun (WGS) entry which is preliminary data.</text>
</comment>
<dbReference type="EMBL" id="JBHSJG010000021">
    <property type="protein sequence ID" value="MFC4987317.1"/>
    <property type="molecule type" value="Genomic_DNA"/>
</dbReference>
<reference evidence="3 4" key="1">
    <citation type="journal article" date="2019" name="Int. J. Syst. Evol. Microbiol.">
        <title>The Global Catalogue of Microorganisms (GCM) 10K type strain sequencing project: providing services to taxonomists for standard genome sequencing and annotation.</title>
        <authorList>
            <consortium name="The Broad Institute Genomics Platform"/>
            <consortium name="The Broad Institute Genome Sequencing Center for Infectious Disease"/>
            <person name="Wu L."/>
            <person name="Ma J."/>
        </authorList>
    </citation>
    <scope>NUCLEOTIDE SEQUENCE [LARGE SCALE GENOMIC DNA]</scope>
    <source>
        <strain evidence="3 4">CGMCC 1.15824</strain>
    </source>
</reference>
<dbReference type="AlphaFoldDB" id="A0ABD5QCP3"/>